<dbReference type="PANTHER" id="PTHR31956">
    <property type="entry name" value="NON-SPECIFIC PHOSPHOLIPASE C4-RELATED"/>
    <property type="match status" value="1"/>
</dbReference>
<keyword evidence="3" id="KW-0378">Hydrolase</keyword>
<feature type="region of interest" description="Disordered" evidence="4">
    <location>
        <begin position="1"/>
        <end position="21"/>
    </location>
</feature>
<sequence>MTKLPPPPLPESSDEQPDDPSRRRLLGGLALGGAALAIAGTETLAAGAKPAASTMAPAAIDEALRKDIQQVVVIYLENRSFNNLFANFPGVEQPLGALKPDAYLQRDRDGSVLKELPPIWHGLAPHKQTVNHRDYQVMQDHLTGLPNAPWALRTGDGEPLPHGVVTRDLIHAFYENQRQINGGKNDGFVAWGDTGAMVMGHYDDSASNLRLWQLARQYTLCDNWFMGAFGGSFLNHQYLVAAQPPFYPNADHSPAQFNIAVTESGKADDPRLKLAEDSPHSAMDGKAKPISRSQLTPDFWAVNTMMPPYQPTSTQSGTNPLMASEDSPNTLPPQLHKTIGDALSAKGVDWAWYAGAWQLALDGKGDGDEHQFPQRPNFQIHHQPLNYFKSFAPGTDARAKHLRDAGVGETSKTNRFLADIEANRLPTVSFYKPQGDLNMHAGYSDVDTGDRHVMAIVDALQKSPSWKHTMVIITVDENGGWWDHVAPPKGDRWGPGSRIPALVVSPFAKKGHVDHTIYDTGSIARFLTRRFGLEKLPGLSMREQAMIAAGGPPPGDLTNALELSA</sequence>
<gene>
    <name evidence="5" type="primary">acpA</name>
    <name evidence="5" type="ORF">ISP20_20725</name>
</gene>
<dbReference type="EC" id="3.1.4.3" evidence="2"/>
<keyword evidence="6" id="KW-1185">Reference proteome</keyword>
<protein>
    <recommendedName>
        <fullName evidence="2">phospholipase C</fullName>
        <ecNumber evidence="2">3.1.4.3</ecNumber>
    </recommendedName>
</protein>
<evidence type="ECO:0000256" key="4">
    <source>
        <dbReference type="SAM" id="MobiDB-lite"/>
    </source>
</evidence>
<reference evidence="5 6" key="1">
    <citation type="submission" date="2020-10" db="EMBL/GenBank/DDBJ databases">
        <title>Phylogeny of dyella-like bacteria.</title>
        <authorList>
            <person name="Fu J."/>
        </authorList>
    </citation>
    <scope>NUCLEOTIDE SEQUENCE [LARGE SCALE GENOMIC DNA]</scope>
    <source>
        <strain evidence="5 6">THG-B117</strain>
    </source>
</reference>
<feature type="compositionally biased region" description="Polar residues" evidence="4">
    <location>
        <begin position="311"/>
        <end position="329"/>
    </location>
</feature>
<dbReference type="CDD" id="cd16013">
    <property type="entry name" value="AcpA"/>
    <property type="match status" value="1"/>
</dbReference>
<comment type="caution">
    <text evidence="5">The sequence shown here is derived from an EMBL/GenBank/DDBJ whole genome shotgun (WGS) entry which is preliminary data.</text>
</comment>
<name>A0ABS2JX62_9GAMM</name>
<organism evidence="5 6">
    <name type="scientific">Dyella kyungheensis</name>
    <dbReference type="NCBI Taxonomy" id="1242174"/>
    <lineage>
        <taxon>Bacteria</taxon>
        <taxon>Pseudomonadati</taxon>
        <taxon>Pseudomonadota</taxon>
        <taxon>Gammaproteobacteria</taxon>
        <taxon>Lysobacterales</taxon>
        <taxon>Rhodanobacteraceae</taxon>
        <taxon>Dyella</taxon>
    </lineage>
</organism>
<accession>A0ABS2JX62</accession>
<dbReference type="RefSeq" id="WP_204638125.1">
    <property type="nucleotide sequence ID" value="NZ_JADIKC010000014.1"/>
</dbReference>
<evidence type="ECO:0000313" key="5">
    <source>
        <dbReference type="EMBL" id="MBM7123602.1"/>
    </source>
</evidence>
<dbReference type="Gene3D" id="3.40.720.10">
    <property type="entry name" value="Alkaline Phosphatase, subunit A"/>
    <property type="match status" value="2"/>
</dbReference>
<comment type="similarity">
    <text evidence="1">Belongs to the bacterial phospholipase C family.</text>
</comment>
<dbReference type="InterPro" id="IPR017768">
    <property type="entry name" value="AcpA"/>
</dbReference>
<evidence type="ECO:0000256" key="3">
    <source>
        <dbReference type="ARBA" id="ARBA00022801"/>
    </source>
</evidence>
<proteinExistence type="inferred from homology"/>
<feature type="region of interest" description="Disordered" evidence="4">
    <location>
        <begin position="311"/>
        <end position="331"/>
    </location>
</feature>
<evidence type="ECO:0000256" key="2">
    <source>
        <dbReference type="ARBA" id="ARBA00012018"/>
    </source>
</evidence>
<dbReference type="InterPro" id="IPR017850">
    <property type="entry name" value="Alkaline_phosphatase_core_sf"/>
</dbReference>
<dbReference type="SUPFAM" id="SSF53649">
    <property type="entry name" value="Alkaline phosphatase-like"/>
    <property type="match status" value="1"/>
</dbReference>
<dbReference type="Pfam" id="PF04185">
    <property type="entry name" value="Phosphoesterase"/>
    <property type="match status" value="1"/>
</dbReference>
<dbReference type="InterPro" id="IPR006311">
    <property type="entry name" value="TAT_signal"/>
</dbReference>
<dbReference type="PROSITE" id="PS51318">
    <property type="entry name" value="TAT"/>
    <property type="match status" value="1"/>
</dbReference>
<dbReference type="InterPro" id="IPR007312">
    <property type="entry name" value="Phosphoesterase"/>
</dbReference>
<feature type="compositionally biased region" description="Pro residues" evidence="4">
    <location>
        <begin position="1"/>
        <end position="10"/>
    </location>
</feature>
<dbReference type="EMBL" id="JADIKC010000014">
    <property type="protein sequence ID" value="MBM7123602.1"/>
    <property type="molecule type" value="Genomic_DNA"/>
</dbReference>
<dbReference type="PANTHER" id="PTHR31956:SF1">
    <property type="entry name" value="NON-SPECIFIC PHOSPHOLIPASE C1"/>
    <property type="match status" value="1"/>
</dbReference>
<evidence type="ECO:0000256" key="1">
    <source>
        <dbReference type="ARBA" id="ARBA00009717"/>
    </source>
</evidence>
<evidence type="ECO:0000313" key="6">
    <source>
        <dbReference type="Proteomes" id="UP001430065"/>
    </source>
</evidence>
<dbReference type="Proteomes" id="UP001430065">
    <property type="component" value="Unassembled WGS sequence"/>
</dbReference>
<dbReference type="NCBIfam" id="TIGR03397">
    <property type="entry name" value="acid_phos_Burk"/>
    <property type="match status" value="1"/>
</dbReference>